<name>A0A7H0LK81_9SPHN</name>
<evidence type="ECO:0000313" key="2">
    <source>
        <dbReference type="Proteomes" id="UP000516148"/>
    </source>
</evidence>
<gene>
    <name evidence="1" type="ORF">H3Z74_02195</name>
</gene>
<dbReference type="RefSeq" id="WP_187762389.1">
    <property type="nucleotide sequence ID" value="NZ_CP061038.1"/>
</dbReference>
<dbReference type="EMBL" id="CP061038">
    <property type="protein sequence ID" value="QNQ10084.1"/>
    <property type="molecule type" value="Genomic_DNA"/>
</dbReference>
<proteinExistence type="predicted"/>
<accession>A0A7H0LK81</accession>
<dbReference type="Proteomes" id="UP000516148">
    <property type="component" value="Chromosome"/>
</dbReference>
<keyword evidence="2" id="KW-1185">Reference proteome</keyword>
<evidence type="ECO:0000313" key="1">
    <source>
        <dbReference type="EMBL" id="QNQ10084.1"/>
    </source>
</evidence>
<organism evidence="1 2">
    <name type="scientific">Sphingomonas alpina</name>
    <dbReference type="NCBI Taxonomy" id="653931"/>
    <lineage>
        <taxon>Bacteria</taxon>
        <taxon>Pseudomonadati</taxon>
        <taxon>Pseudomonadota</taxon>
        <taxon>Alphaproteobacteria</taxon>
        <taxon>Sphingomonadales</taxon>
        <taxon>Sphingomonadaceae</taxon>
        <taxon>Sphingomonas</taxon>
    </lineage>
</organism>
<dbReference type="AlphaFoldDB" id="A0A7H0LK81"/>
<reference evidence="1 2" key="1">
    <citation type="submission" date="2020-09" db="EMBL/GenBank/DDBJ databases">
        <title>Sphingomonas sp., a new species isolated from pork steak.</title>
        <authorList>
            <person name="Heidler von Heilborn D."/>
        </authorList>
    </citation>
    <scope>NUCLEOTIDE SEQUENCE [LARGE SCALE GENOMIC DNA]</scope>
    <source>
        <strain evidence="2">S8-3T</strain>
    </source>
</reference>
<dbReference type="KEGG" id="spap:H3Z74_02195"/>
<protein>
    <submittedName>
        <fullName evidence="1">Uncharacterized protein</fullName>
    </submittedName>
</protein>
<sequence>MRFVEFRGGMIRFGIESPNDGAAALQGEPLAELVTASLDPLRDDGGLMSGELHKD</sequence>